<dbReference type="EMBL" id="CP013264">
    <property type="protein sequence ID" value="ALR20396.1"/>
    <property type="molecule type" value="Genomic_DNA"/>
</dbReference>
<feature type="chain" id="PRO_5006611767" description="TonB-dependent receptor" evidence="13">
    <location>
        <begin position="30"/>
        <end position="782"/>
    </location>
</feature>
<evidence type="ECO:0000256" key="8">
    <source>
        <dbReference type="ARBA" id="ARBA00023077"/>
    </source>
</evidence>
<dbReference type="GO" id="GO:0009279">
    <property type="term" value="C:cell outer membrane"/>
    <property type="evidence" value="ECO:0007669"/>
    <property type="project" value="UniProtKB-SubCell"/>
</dbReference>
<reference evidence="16 17" key="1">
    <citation type="submission" date="2015-11" db="EMBL/GenBank/DDBJ databases">
        <title>A Two-component Flavoprotein Monooxygenase System MeaXY Responsible for para-Hydroxylation of 2-Methyl-6-ethylaniline and 2,6-Diethylaniline in Sphingobium baderi DE-13.</title>
        <authorList>
            <person name="Cheng M."/>
            <person name="Meng Q."/>
            <person name="Yang Y."/>
            <person name="Chu C."/>
            <person name="Yan X."/>
            <person name="He J."/>
            <person name="Li S."/>
        </authorList>
    </citation>
    <scope>NUCLEOTIDE SEQUENCE [LARGE SCALE GENOMIC DNA]</scope>
    <source>
        <strain evidence="16 17">DE-13</strain>
    </source>
</reference>
<comment type="subcellular location">
    <subcellularLocation>
        <location evidence="1 11">Cell outer membrane</location>
        <topology evidence="1 11">Multi-pass membrane protein</topology>
    </subcellularLocation>
</comment>
<comment type="similarity">
    <text evidence="11 12">Belongs to the TonB-dependent receptor family.</text>
</comment>
<dbReference type="PANTHER" id="PTHR32552">
    <property type="entry name" value="FERRICHROME IRON RECEPTOR-RELATED"/>
    <property type="match status" value="1"/>
</dbReference>
<dbReference type="STRING" id="1332080.ATN00_08830"/>
<protein>
    <recommendedName>
        <fullName evidence="18">TonB-dependent receptor</fullName>
    </recommendedName>
</protein>
<keyword evidence="2 11" id="KW-0813">Transport</keyword>
<keyword evidence="10 11" id="KW-0998">Cell outer membrane</keyword>
<accession>A0A0S3EYE3</accession>
<name>A0A0S3EYE3_9SPHN</name>
<dbReference type="AlphaFoldDB" id="A0A0S3EYE3"/>
<evidence type="ECO:0000259" key="14">
    <source>
        <dbReference type="Pfam" id="PF00593"/>
    </source>
</evidence>
<evidence type="ECO:0000256" key="2">
    <source>
        <dbReference type="ARBA" id="ARBA00022448"/>
    </source>
</evidence>
<evidence type="ECO:0000256" key="12">
    <source>
        <dbReference type="RuleBase" id="RU003357"/>
    </source>
</evidence>
<dbReference type="InterPro" id="IPR000531">
    <property type="entry name" value="Beta-barrel_TonB"/>
</dbReference>
<dbReference type="InterPro" id="IPR036942">
    <property type="entry name" value="Beta-barrel_TonB_sf"/>
</dbReference>
<keyword evidence="17" id="KW-1185">Reference proteome</keyword>
<proteinExistence type="inferred from homology"/>
<dbReference type="KEGG" id="sbd:ATN00_08830"/>
<keyword evidence="8 12" id="KW-0798">TonB box</keyword>
<dbReference type="RefSeq" id="WP_082635139.1">
    <property type="nucleotide sequence ID" value="NZ_CP013264.1"/>
</dbReference>
<dbReference type="InterPro" id="IPR012910">
    <property type="entry name" value="Plug_dom"/>
</dbReference>
<keyword evidence="6" id="KW-0408">Iron</keyword>
<evidence type="ECO:0000256" key="13">
    <source>
        <dbReference type="SAM" id="SignalP"/>
    </source>
</evidence>
<dbReference type="Proteomes" id="UP000056968">
    <property type="component" value="Chromosome"/>
</dbReference>
<dbReference type="OrthoDB" id="9760333at2"/>
<evidence type="ECO:0000256" key="6">
    <source>
        <dbReference type="ARBA" id="ARBA00023004"/>
    </source>
</evidence>
<keyword evidence="5 11" id="KW-0812">Transmembrane</keyword>
<dbReference type="Pfam" id="PF00593">
    <property type="entry name" value="TonB_dep_Rec_b-barrel"/>
    <property type="match status" value="1"/>
</dbReference>
<organism evidence="16 17">
    <name type="scientific">Sphingobium baderi</name>
    <dbReference type="NCBI Taxonomy" id="1332080"/>
    <lineage>
        <taxon>Bacteria</taxon>
        <taxon>Pseudomonadati</taxon>
        <taxon>Pseudomonadota</taxon>
        <taxon>Alphaproteobacteria</taxon>
        <taxon>Sphingomonadales</taxon>
        <taxon>Sphingomonadaceae</taxon>
        <taxon>Sphingobium</taxon>
    </lineage>
</organism>
<evidence type="ECO:0000259" key="15">
    <source>
        <dbReference type="Pfam" id="PF07715"/>
    </source>
</evidence>
<gene>
    <name evidence="16" type="ORF">ATN00_08830</name>
</gene>
<evidence type="ECO:0000256" key="3">
    <source>
        <dbReference type="ARBA" id="ARBA00022452"/>
    </source>
</evidence>
<evidence type="ECO:0000256" key="4">
    <source>
        <dbReference type="ARBA" id="ARBA00022496"/>
    </source>
</evidence>
<dbReference type="Pfam" id="PF07715">
    <property type="entry name" value="Plug"/>
    <property type="match status" value="1"/>
</dbReference>
<evidence type="ECO:0000256" key="9">
    <source>
        <dbReference type="ARBA" id="ARBA00023136"/>
    </source>
</evidence>
<evidence type="ECO:0000256" key="5">
    <source>
        <dbReference type="ARBA" id="ARBA00022692"/>
    </source>
</evidence>
<dbReference type="GO" id="GO:0006826">
    <property type="term" value="P:iron ion transport"/>
    <property type="evidence" value="ECO:0007669"/>
    <property type="project" value="UniProtKB-KW"/>
</dbReference>
<evidence type="ECO:0000256" key="10">
    <source>
        <dbReference type="ARBA" id="ARBA00023237"/>
    </source>
</evidence>
<evidence type="ECO:0000256" key="11">
    <source>
        <dbReference type="PROSITE-ProRule" id="PRU01360"/>
    </source>
</evidence>
<evidence type="ECO:0000313" key="17">
    <source>
        <dbReference type="Proteomes" id="UP000056968"/>
    </source>
</evidence>
<evidence type="ECO:0000256" key="7">
    <source>
        <dbReference type="ARBA" id="ARBA00023065"/>
    </source>
</evidence>
<dbReference type="Gene3D" id="2.40.170.20">
    <property type="entry name" value="TonB-dependent receptor, beta-barrel domain"/>
    <property type="match status" value="2"/>
</dbReference>
<evidence type="ECO:0000313" key="16">
    <source>
        <dbReference type="EMBL" id="ALR20396.1"/>
    </source>
</evidence>
<dbReference type="PANTHER" id="PTHR32552:SF81">
    <property type="entry name" value="TONB-DEPENDENT OUTER MEMBRANE RECEPTOR"/>
    <property type="match status" value="1"/>
</dbReference>
<feature type="signal peptide" evidence="13">
    <location>
        <begin position="1"/>
        <end position="29"/>
    </location>
</feature>
<keyword evidence="4" id="KW-0410">Iron transport</keyword>
<feature type="domain" description="TonB-dependent receptor-like beta-barrel" evidence="14">
    <location>
        <begin position="322"/>
        <end position="741"/>
    </location>
</feature>
<dbReference type="InterPro" id="IPR039426">
    <property type="entry name" value="TonB-dep_rcpt-like"/>
</dbReference>
<dbReference type="PROSITE" id="PS52016">
    <property type="entry name" value="TONB_DEPENDENT_REC_3"/>
    <property type="match status" value="1"/>
</dbReference>
<keyword evidence="3 11" id="KW-1134">Transmembrane beta strand</keyword>
<evidence type="ECO:0008006" key="18">
    <source>
        <dbReference type="Google" id="ProtNLM"/>
    </source>
</evidence>
<keyword evidence="9 11" id="KW-0472">Membrane</keyword>
<feature type="domain" description="TonB-dependent receptor plug" evidence="15">
    <location>
        <begin position="60"/>
        <end position="169"/>
    </location>
</feature>
<keyword evidence="7" id="KW-0406">Ion transport</keyword>
<evidence type="ECO:0000256" key="1">
    <source>
        <dbReference type="ARBA" id="ARBA00004571"/>
    </source>
</evidence>
<keyword evidence="13" id="KW-0732">Signal</keyword>
<sequence length="782" mass="83234">MSKEKSRRLSMASAVAVIFILAGGGSAIAQDQAAAAASPDDQGGALSDIVVTARKVSENLQTVPVAITAFSGEALKNAGINNVFDIQGKVPNLYLQNSAIDAAGLTIAMRGQKQNDFILTVDPSVGLYVDGFYHPRTYGMRSAMVDVERLEVLRGPQGTLYGRNTTGGALSIYSAQPTDELGASIAVKGGDHGSFEGTAIANIPLSDNVSTRFVVQHGEQDGLGSDGLSNDVASENRTYVRGKIKADMGSIHATVTGVYSRVNTGGALLKLGGLAPASSCPTRGLDGCIATYQVVAELYGLAGLANPAQRAAGEAALESYLGGSGRKSGSLYKAFSTFESQEVNLDLSADLNDTLTVRSLTGYQHFTRGNNTDDDGTPFTILNAEQRTREKYFSQELQLLGDMNSLQWVLGAYYGRESGSEVSTSVAIPLLNPMALVTDGTIVNRSLAAFAQATWTFAPETRLTGGIRYSSDRRILVSRTHDSTGACVVPAGALTGAPGNPANGPSQCPRTFSNDFSDPSWLISIDHRFSPELFAYAKVARGYRTGGQNLRGSYVDTAFQPFEPETVTEYEAGIKADLLDRHLRVNLAAFYDDYKNIQRSVTVLTLRPSPSTIVTNAASGRIKGVEAEVEAKLNPVFSFGGNASYTGAKYKKFIDVIGDRSDETFGVPKWMASVHGQIDLPTSMGALNAQLSYDWQSKTVLAPEAQFDDQVTQKAYGLLNGRVALDLDSVNGTVAIYGRNILNKSYASGAIATDRALGFNAVVYGEPRRVGVELTLRFGGMR</sequence>
<dbReference type="SUPFAM" id="SSF56935">
    <property type="entry name" value="Porins"/>
    <property type="match status" value="1"/>
</dbReference>